<protein>
    <submittedName>
        <fullName evidence="1">Claudin-3-like protein</fullName>
    </submittedName>
</protein>
<name>A0A061IPP1_CRIGR</name>
<dbReference type="EMBL" id="KE663896">
    <property type="protein sequence ID" value="ERE90606.1"/>
    <property type="molecule type" value="Genomic_DNA"/>
</dbReference>
<sequence length="93" mass="10823">MVGMAKWIVCCGLVQEKEDGEEGKEKLNLERQNQDVKVFIKSQIDAILEKLVLIHYHHLDALDPKLPQFYVAHSLKLLTPRASLLHCWMMPIW</sequence>
<dbReference type="Proteomes" id="UP000030759">
    <property type="component" value="Unassembled WGS sequence"/>
</dbReference>
<dbReference type="AlphaFoldDB" id="A0A061IPP1"/>
<proteinExistence type="predicted"/>
<gene>
    <name evidence="1" type="ORF">H671_1g1535</name>
</gene>
<reference evidence="2" key="1">
    <citation type="journal article" date="2013" name="Nat. Biotechnol.">
        <title>Chinese hamster genome sequenced from sorted chromosomes.</title>
        <authorList>
            <person name="Brinkrolf K."/>
            <person name="Rupp O."/>
            <person name="Laux H."/>
            <person name="Kollin F."/>
            <person name="Ernst W."/>
            <person name="Linke B."/>
            <person name="Kofler R."/>
            <person name="Romand S."/>
            <person name="Hesse F."/>
            <person name="Budach W.E."/>
            <person name="Galosy S."/>
            <person name="Muller D."/>
            <person name="Noll T."/>
            <person name="Wienberg J."/>
            <person name="Jostock T."/>
            <person name="Leonard M."/>
            <person name="Grillari J."/>
            <person name="Tauch A."/>
            <person name="Goesmann A."/>
            <person name="Helk B."/>
            <person name="Mott J.E."/>
            <person name="Puhler A."/>
            <person name="Borth N."/>
        </authorList>
    </citation>
    <scope>NUCLEOTIDE SEQUENCE [LARGE SCALE GENOMIC DNA]</scope>
    <source>
        <strain evidence="2">17A/GY</strain>
    </source>
</reference>
<accession>A0A061IPP1</accession>
<evidence type="ECO:0000313" key="1">
    <source>
        <dbReference type="EMBL" id="ERE90606.1"/>
    </source>
</evidence>
<organism evidence="1 2">
    <name type="scientific">Cricetulus griseus</name>
    <name type="common">Chinese hamster</name>
    <name type="synonym">Cricetulus barabensis griseus</name>
    <dbReference type="NCBI Taxonomy" id="10029"/>
    <lineage>
        <taxon>Eukaryota</taxon>
        <taxon>Metazoa</taxon>
        <taxon>Chordata</taxon>
        <taxon>Craniata</taxon>
        <taxon>Vertebrata</taxon>
        <taxon>Euteleostomi</taxon>
        <taxon>Mammalia</taxon>
        <taxon>Eutheria</taxon>
        <taxon>Euarchontoglires</taxon>
        <taxon>Glires</taxon>
        <taxon>Rodentia</taxon>
        <taxon>Myomorpha</taxon>
        <taxon>Muroidea</taxon>
        <taxon>Cricetidae</taxon>
        <taxon>Cricetinae</taxon>
        <taxon>Cricetulus</taxon>
    </lineage>
</organism>
<evidence type="ECO:0000313" key="2">
    <source>
        <dbReference type="Proteomes" id="UP000030759"/>
    </source>
</evidence>